<dbReference type="Proteomes" id="UP000032568">
    <property type="component" value="Chromosome"/>
</dbReference>
<proteinExistence type="predicted"/>
<keyword evidence="5" id="KW-1185">Reference proteome</keyword>
<evidence type="ECO:0000256" key="1">
    <source>
        <dbReference type="ARBA" id="ARBA00022679"/>
    </source>
</evidence>
<dbReference type="InterPro" id="IPR016181">
    <property type="entry name" value="Acyl_CoA_acyltransferase"/>
</dbReference>
<feature type="domain" description="N-acetyltransferase" evidence="3">
    <location>
        <begin position="9"/>
        <end position="161"/>
    </location>
</feature>
<evidence type="ECO:0000313" key="4">
    <source>
        <dbReference type="EMBL" id="WDD98537.1"/>
    </source>
</evidence>
<evidence type="ECO:0000259" key="3">
    <source>
        <dbReference type="PROSITE" id="PS51186"/>
    </source>
</evidence>
<dbReference type="Pfam" id="PF00583">
    <property type="entry name" value="Acetyltransf_1"/>
    <property type="match status" value="1"/>
</dbReference>
<evidence type="ECO:0000313" key="5">
    <source>
        <dbReference type="Proteomes" id="UP000032568"/>
    </source>
</evidence>
<gene>
    <name evidence="4" type="ORF">SG35_025325</name>
</gene>
<organism evidence="4 5">
    <name type="scientific">Thalassomonas actiniarum</name>
    <dbReference type="NCBI Taxonomy" id="485447"/>
    <lineage>
        <taxon>Bacteria</taxon>
        <taxon>Pseudomonadati</taxon>
        <taxon>Pseudomonadota</taxon>
        <taxon>Gammaproteobacteria</taxon>
        <taxon>Alteromonadales</taxon>
        <taxon>Colwelliaceae</taxon>
        <taxon>Thalassomonas</taxon>
    </lineage>
</organism>
<sequence>MTTGAVVEVLIERASLKDVAQIANLFNLYRIFYRQQSNPELAQQFISERLGNEESVIFYAKDESGQYLGFTQLYPNFSSVSAQRTWVLNDLYVLEQARGLGVGTLLLNRAKEHAVATNAKGIALETAESNLQAQKLYRSLGYQKSSGFFGYFLTLNERRQA</sequence>
<keyword evidence="2" id="KW-0012">Acyltransferase</keyword>
<protein>
    <submittedName>
        <fullName evidence="4">GNAT family N-acetyltransferase</fullName>
    </submittedName>
</protein>
<dbReference type="InterPro" id="IPR050832">
    <property type="entry name" value="Bact_Acetyltransf"/>
</dbReference>
<dbReference type="PANTHER" id="PTHR43877">
    <property type="entry name" value="AMINOALKYLPHOSPHONATE N-ACETYLTRANSFERASE-RELATED-RELATED"/>
    <property type="match status" value="1"/>
</dbReference>
<dbReference type="CDD" id="cd04301">
    <property type="entry name" value="NAT_SF"/>
    <property type="match status" value="1"/>
</dbReference>
<dbReference type="EMBL" id="CP059735">
    <property type="protein sequence ID" value="WDD98537.1"/>
    <property type="molecule type" value="Genomic_DNA"/>
</dbReference>
<dbReference type="KEGG" id="tact:SG35_025325"/>
<accession>A0AAE9YS79</accession>
<name>A0AAE9YS79_9GAMM</name>
<dbReference type="PROSITE" id="PS51186">
    <property type="entry name" value="GNAT"/>
    <property type="match status" value="1"/>
</dbReference>
<dbReference type="AlphaFoldDB" id="A0AAE9YS79"/>
<evidence type="ECO:0000256" key="2">
    <source>
        <dbReference type="ARBA" id="ARBA00023315"/>
    </source>
</evidence>
<dbReference type="PANTHER" id="PTHR43877:SF2">
    <property type="entry name" value="AMINOALKYLPHOSPHONATE N-ACETYLTRANSFERASE-RELATED"/>
    <property type="match status" value="1"/>
</dbReference>
<dbReference type="SUPFAM" id="SSF55729">
    <property type="entry name" value="Acyl-CoA N-acyltransferases (Nat)"/>
    <property type="match status" value="1"/>
</dbReference>
<reference evidence="4 5" key="1">
    <citation type="journal article" date="2015" name="Genome Announc.">
        <title>Draft Genome Sequences of Marine Isolates of Thalassomonas viridans and Thalassomonas actiniarum.</title>
        <authorList>
            <person name="Olonade I."/>
            <person name="van Zyl L.J."/>
            <person name="Trindade M."/>
        </authorList>
    </citation>
    <scope>NUCLEOTIDE SEQUENCE [LARGE SCALE GENOMIC DNA]</scope>
    <source>
        <strain evidence="4 5">A5K-106</strain>
    </source>
</reference>
<reference evidence="4 5" key="2">
    <citation type="journal article" date="2022" name="Mar. Drugs">
        <title>Bioassay-Guided Fractionation Leads to the Detection of Cholic Acid Generated by the Rare Thalassomonas sp.</title>
        <authorList>
            <person name="Pheiffer F."/>
            <person name="Schneider Y.K."/>
            <person name="Hansen E.H."/>
            <person name="Andersen J.H."/>
            <person name="Isaksson J."/>
            <person name="Busche T."/>
            <person name="R C."/>
            <person name="Kalinowski J."/>
            <person name="Zyl L.V."/>
            <person name="Trindade M."/>
        </authorList>
    </citation>
    <scope>NUCLEOTIDE SEQUENCE [LARGE SCALE GENOMIC DNA]</scope>
    <source>
        <strain evidence="4 5">A5K-106</strain>
    </source>
</reference>
<dbReference type="Gene3D" id="3.40.630.30">
    <property type="match status" value="1"/>
</dbReference>
<dbReference type="GO" id="GO:0016747">
    <property type="term" value="F:acyltransferase activity, transferring groups other than amino-acyl groups"/>
    <property type="evidence" value="ECO:0007669"/>
    <property type="project" value="InterPro"/>
</dbReference>
<dbReference type="InterPro" id="IPR000182">
    <property type="entry name" value="GNAT_dom"/>
</dbReference>
<keyword evidence="1" id="KW-0808">Transferase</keyword>